<organism evidence="1 2">
    <name type="scientific">Achromobacter phage Motura</name>
    <dbReference type="NCBI Taxonomy" id="2591403"/>
    <lineage>
        <taxon>Viruses</taxon>
        <taxon>Duplodnaviria</taxon>
        <taxon>Heunggongvirae</taxon>
        <taxon>Uroviricota</taxon>
        <taxon>Caudoviricetes</taxon>
        <taxon>Moturavirus</taxon>
        <taxon>Moturavirus motura</taxon>
    </lineage>
</organism>
<sequence>MALNRYPDDFFPFTVTASEGQQPWRRVKGFEQWVQSNREVFKEKYGRQVYTSMDGRIGYHKVWSYYEADLVVTSATTAVVKFYGLGRDWDFSGDSKRGDLQEQIEITLDEFDFTEVVERKAWLYSVEVQQAREAERKRIARVRETDAILIEFFGKQL</sequence>
<name>A0A514CSU6_9CAUD</name>
<keyword evidence="2" id="KW-1185">Reference proteome</keyword>
<dbReference type="EMBL" id="MN094788">
    <property type="protein sequence ID" value="QDH83543.1"/>
    <property type="molecule type" value="Genomic_DNA"/>
</dbReference>
<dbReference type="RefSeq" id="YP_009903742.1">
    <property type="nucleotide sequence ID" value="NC_049849.1"/>
</dbReference>
<proteinExistence type="predicted"/>
<evidence type="ECO:0000313" key="1">
    <source>
        <dbReference type="EMBL" id="QDH83543.1"/>
    </source>
</evidence>
<dbReference type="GeneID" id="56136018"/>
<evidence type="ECO:0000313" key="2">
    <source>
        <dbReference type="Proteomes" id="UP000320799"/>
    </source>
</evidence>
<dbReference type="KEGG" id="vg:56136018"/>
<reference evidence="1 2" key="1">
    <citation type="submission" date="2019-06" db="EMBL/GenBank/DDBJ databases">
        <authorList>
            <person name="Kincaid V.D."/>
            <person name="Fuller A."/>
            <person name="Hodges K."/>
            <person name="Bansal M."/>
            <person name="Essig J."/>
            <person name="Johnson A."/>
        </authorList>
    </citation>
    <scope>NUCLEOTIDE SEQUENCE [LARGE SCALE GENOMIC DNA]</scope>
</reference>
<protein>
    <submittedName>
        <fullName evidence="1">Uncharacterized protein</fullName>
    </submittedName>
</protein>
<dbReference type="Proteomes" id="UP000320799">
    <property type="component" value="Segment"/>
</dbReference>
<accession>A0A514CSU6</accession>